<accession>A0A5N5XJ01</accession>
<dbReference type="Proteomes" id="UP000326565">
    <property type="component" value="Unassembled WGS sequence"/>
</dbReference>
<protein>
    <submittedName>
        <fullName evidence="1">Uncharacterized protein</fullName>
    </submittedName>
</protein>
<keyword evidence="2" id="KW-1185">Reference proteome</keyword>
<name>A0A5N5XJ01_9EURO</name>
<evidence type="ECO:0000313" key="2">
    <source>
        <dbReference type="Proteomes" id="UP000326565"/>
    </source>
</evidence>
<reference evidence="1 2" key="1">
    <citation type="submission" date="2019-04" db="EMBL/GenBank/DDBJ databases">
        <title>Friends and foes A comparative genomics study of 23 Aspergillus species from section Flavi.</title>
        <authorList>
            <consortium name="DOE Joint Genome Institute"/>
            <person name="Kjaerbolling I."/>
            <person name="Vesth T."/>
            <person name="Frisvad J.C."/>
            <person name="Nybo J.L."/>
            <person name="Theobald S."/>
            <person name="Kildgaard S."/>
            <person name="Isbrandt T."/>
            <person name="Kuo A."/>
            <person name="Sato A."/>
            <person name="Lyhne E.K."/>
            <person name="Kogle M.E."/>
            <person name="Wiebenga A."/>
            <person name="Kun R.S."/>
            <person name="Lubbers R.J."/>
            <person name="Makela M.R."/>
            <person name="Barry K."/>
            <person name="Chovatia M."/>
            <person name="Clum A."/>
            <person name="Daum C."/>
            <person name="Haridas S."/>
            <person name="He G."/>
            <person name="LaButti K."/>
            <person name="Lipzen A."/>
            <person name="Mondo S."/>
            <person name="Riley R."/>
            <person name="Salamov A."/>
            <person name="Simmons B.A."/>
            <person name="Magnuson J.K."/>
            <person name="Henrissat B."/>
            <person name="Mortensen U.H."/>
            <person name="Larsen T.O."/>
            <person name="Devries R.P."/>
            <person name="Grigoriev I.V."/>
            <person name="Machida M."/>
            <person name="Baker S.E."/>
            <person name="Andersen M.R."/>
        </authorList>
    </citation>
    <scope>NUCLEOTIDE SEQUENCE [LARGE SCALE GENOMIC DNA]</scope>
    <source>
        <strain evidence="1 2">CBS 151.66</strain>
    </source>
</reference>
<dbReference type="EMBL" id="ML732149">
    <property type="protein sequence ID" value="KAB8079604.1"/>
    <property type="molecule type" value="Genomic_DNA"/>
</dbReference>
<dbReference type="Pfam" id="PF14388">
    <property type="entry name" value="DUF4419"/>
    <property type="match status" value="1"/>
</dbReference>
<evidence type="ECO:0000313" key="1">
    <source>
        <dbReference type="EMBL" id="KAB8079604.1"/>
    </source>
</evidence>
<proteinExistence type="predicted"/>
<dbReference type="OrthoDB" id="9978173at2759"/>
<organism evidence="1 2">
    <name type="scientific">Aspergillus leporis</name>
    <dbReference type="NCBI Taxonomy" id="41062"/>
    <lineage>
        <taxon>Eukaryota</taxon>
        <taxon>Fungi</taxon>
        <taxon>Dikarya</taxon>
        <taxon>Ascomycota</taxon>
        <taxon>Pezizomycotina</taxon>
        <taxon>Eurotiomycetes</taxon>
        <taxon>Eurotiomycetidae</taxon>
        <taxon>Eurotiales</taxon>
        <taxon>Aspergillaceae</taxon>
        <taxon>Aspergillus</taxon>
        <taxon>Aspergillus subgen. Circumdati</taxon>
    </lineage>
</organism>
<dbReference type="AlphaFoldDB" id="A0A5N5XJ01"/>
<sequence length="65" mass="7340">MVTILKKVEMITKFGEEPSQFVGLLRPVLRRFVDCFVNTTGEAIKDFWRKCIHESGFSGASTLSS</sequence>
<dbReference type="InterPro" id="IPR025533">
    <property type="entry name" value="DUF4419"/>
</dbReference>
<gene>
    <name evidence="1" type="ORF">BDV29DRAFT_164038</name>
</gene>